<dbReference type="Proteomes" id="UP000225706">
    <property type="component" value="Unassembled WGS sequence"/>
</dbReference>
<organism evidence="2 3">
    <name type="scientific">Stylophora pistillata</name>
    <name type="common">Smooth cauliflower coral</name>
    <dbReference type="NCBI Taxonomy" id="50429"/>
    <lineage>
        <taxon>Eukaryota</taxon>
        <taxon>Metazoa</taxon>
        <taxon>Cnidaria</taxon>
        <taxon>Anthozoa</taxon>
        <taxon>Hexacorallia</taxon>
        <taxon>Scleractinia</taxon>
        <taxon>Astrocoeniina</taxon>
        <taxon>Pocilloporidae</taxon>
        <taxon>Stylophora</taxon>
    </lineage>
</organism>
<sequence>MFRALVSRMADESSSPSQGRERSTSHTTTEQHKSFNVDDLLRDTDPQVYQRCDLGEQAPQQPPAKKGAKSRAVSKSKASTANPTTLESTSKGKQESRQEKSQIVNTLNSVNESIAAMTSQTADDTSMSESEPENSEPEDNPPKRQRTSDNSDAVEDGIANLLLVGESTVEKHNEENSFLNKVVNEFNDDTTGQTLIQSWRPSLTGL</sequence>
<feature type="compositionally biased region" description="Basic and acidic residues" evidence="1">
    <location>
        <begin position="140"/>
        <end position="149"/>
    </location>
</feature>
<name>A0A2B4SHV0_STYPI</name>
<comment type="caution">
    <text evidence="2">The sequence shown here is derived from an EMBL/GenBank/DDBJ whole genome shotgun (WGS) entry which is preliminary data.</text>
</comment>
<protein>
    <submittedName>
        <fullName evidence="2">Uncharacterized protein</fullName>
    </submittedName>
</protein>
<feature type="region of interest" description="Disordered" evidence="1">
    <location>
        <begin position="117"/>
        <end position="152"/>
    </location>
</feature>
<proteinExistence type="predicted"/>
<gene>
    <name evidence="2" type="ORF">AWC38_SpisGene6592</name>
</gene>
<feature type="compositionally biased region" description="Basic and acidic residues" evidence="1">
    <location>
        <begin position="90"/>
        <end position="100"/>
    </location>
</feature>
<evidence type="ECO:0000313" key="3">
    <source>
        <dbReference type="Proteomes" id="UP000225706"/>
    </source>
</evidence>
<evidence type="ECO:0000256" key="1">
    <source>
        <dbReference type="SAM" id="MobiDB-lite"/>
    </source>
</evidence>
<feature type="region of interest" description="Disordered" evidence="1">
    <location>
        <begin position="1"/>
        <end position="102"/>
    </location>
</feature>
<reference evidence="3" key="1">
    <citation type="journal article" date="2017" name="bioRxiv">
        <title>Comparative analysis of the genomes of Stylophora pistillata and Acropora digitifera provides evidence for extensive differences between species of corals.</title>
        <authorList>
            <person name="Voolstra C.R."/>
            <person name="Li Y."/>
            <person name="Liew Y.J."/>
            <person name="Baumgarten S."/>
            <person name="Zoccola D."/>
            <person name="Flot J.-F."/>
            <person name="Tambutte S."/>
            <person name="Allemand D."/>
            <person name="Aranda M."/>
        </authorList>
    </citation>
    <scope>NUCLEOTIDE SEQUENCE [LARGE SCALE GENOMIC DNA]</scope>
</reference>
<feature type="compositionally biased region" description="Basic and acidic residues" evidence="1">
    <location>
        <begin position="19"/>
        <end position="45"/>
    </location>
</feature>
<dbReference type="EMBL" id="LSMT01000079">
    <property type="protein sequence ID" value="PFX28653.1"/>
    <property type="molecule type" value="Genomic_DNA"/>
</dbReference>
<dbReference type="AlphaFoldDB" id="A0A2B4SHV0"/>
<keyword evidence="3" id="KW-1185">Reference proteome</keyword>
<feature type="compositionally biased region" description="Acidic residues" evidence="1">
    <location>
        <begin position="130"/>
        <end position="139"/>
    </location>
</feature>
<accession>A0A2B4SHV0</accession>
<evidence type="ECO:0000313" key="2">
    <source>
        <dbReference type="EMBL" id="PFX28653.1"/>
    </source>
</evidence>